<dbReference type="PANTHER" id="PTHR12656">
    <property type="entry name" value="BRG-1 ASSOCIATED FACTOR 250 BAF250"/>
    <property type="match status" value="1"/>
</dbReference>
<proteinExistence type="predicted"/>
<dbReference type="PANTHER" id="PTHR12656:SF5">
    <property type="entry name" value="TRITHORAX GROUP PROTEIN OSA"/>
    <property type="match status" value="1"/>
</dbReference>
<feature type="region of interest" description="Disordered" evidence="1">
    <location>
        <begin position="310"/>
        <end position="442"/>
    </location>
</feature>
<dbReference type="GO" id="GO:0003677">
    <property type="term" value="F:DNA binding"/>
    <property type="evidence" value="ECO:0007669"/>
    <property type="project" value="InterPro"/>
</dbReference>
<dbReference type="InterPro" id="IPR001606">
    <property type="entry name" value="ARID_dom"/>
</dbReference>
<dbReference type="InterPro" id="IPR021906">
    <property type="entry name" value="BAF250/Osa"/>
</dbReference>
<name>A0A498SDC2_ACAVI</name>
<dbReference type="InterPro" id="IPR036431">
    <property type="entry name" value="ARID_dom_sf"/>
</dbReference>
<dbReference type="PROSITE" id="PS51011">
    <property type="entry name" value="ARID"/>
    <property type="match status" value="1"/>
</dbReference>
<dbReference type="Proteomes" id="UP000276991">
    <property type="component" value="Unassembled WGS sequence"/>
</dbReference>
<sequence>MREDRGRPSNVSTLSGVYVFLGFSAGEERRGEVRKGEEDVDGPSVHFLRFSEHRCALNDQQQHSTAATLPIRSASAHLLGDIQRECGLLSLLSNISQHRHTTLTIPSVPIPFHRDTHSEGRDWRRGPSRINSVDRCASIIISTHCLSHMKNMKYAVTGSLKISQEVVYQPSPLANGSYSNPGSVGLQKGNVKGKVAGRSDSRDVVFSPAVGQGGPPPPQMPLHIQNSPVGTALPGTVRMEVPSSSSTLGPQQMQQQVPNQQSMGPVPPSAYSAGMYPSYWPPQQMRYIQPGNLHPGHYYPVQNQSPMPPSAFSGYGIPPGVRHMMPAGSAKMQQPSQMEIQRMPNGPVPSDWQSRITTPKSLPETVQQTTGQQSLTPSSGIPAPSPGGTSSAADESLEDSKSLPGASPNPWPHTPSQMSQGHRTPVPANRPNTPTVNKRQDPTSIIDRLVGPVTAMNPQHIMPERRAFFEKLVQFCEQQGEPITQVPQVSKQTVDLHRLYLAVMKRGGFEQVTRDKTWKQVCTEANSEMSESSAAGYQLRRHYQKYLLGLECLETGKNASEVVAFAERLKKRRKDNKDHNAQQYPGPGML</sequence>
<dbReference type="Pfam" id="PF01388">
    <property type="entry name" value="ARID"/>
    <property type="match status" value="1"/>
</dbReference>
<dbReference type="GO" id="GO:0031491">
    <property type="term" value="F:nucleosome binding"/>
    <property type="evidence" value="ECO:0007669"/>
    <property type="project" value="TreeGrafter"/>
</dbReference>
<dbReference type="EMBL" id="UPTC01000716">
    <property type="protein sequence ID" value="VBB29850.1"/>
    <property type="molecule type" value="Genomic_DNA"/>
</dbReference>
<dbReference type="GO" id="GO:0045893">
    <property type="term" value="P:positive regulation of DNA-templated transcription"/>
    <property type="evidence" value="ECO:0007669"/>
    <property type="project" value="TreeGrafter"/>
</dbReference>
<dbReference type="SMART" id="SM00501">
    <property type="entry name" value="BRIGHT"/>
    <property type="match status" value="1"/>
</dbReference>
<evidence type="ECO:0000313" key="3">
    <source>
        <dbReference type="EMBL" id="VBB29850.1"/>
    </source>
</evidence>
<evidence type="ECO:0000256" key="1">
    <source>
        <dbReference type="SAM" id="MobiDB-lite"/>
    </source>
</evidence>
<dbReference type="GO" id="GO:0005654">
    <property type="term" value="C:nucleoplasm"/>
    <property type="evidence" value="ECO:0007669"/>
    <property type="project" value="TreeGrafter"/>
</dbReference>
<reference evidence="3 4" key="1">
    <citation type="submission" date="2018-08" db="EMBL/GenBank/DDBJ databases">
        <authorList>
            <person name="Laetsch R D."/>
            <person name="Stevens L."/>
            <person name="Kumar S."/>
            <person name="Blaxter L. M."/>
        </authorList>
    </citation>
    <scope>NUCLEOTIDE SEQUENCE [LARGE SCALE GENOMIC DNA]</scope>
</reference>
<keyword evidence="4" id="KW-1185">Reference proteome</keyword>
<accession>A0A498SDC2</accession>
<dbReference type="AlphaFoldDB" id="A0A498SDC2"/>
<dbReference type="GO" id="GO:0006338">
    <property type="term" value="P:chromatin remodeling"/>
    <property type="evidence" value="ECO:0007669"/>
    <property type="project" value="InterPro"/>
</dbReference>
<dbReference type="GO" id="GO:0071565">
    <property type="term" value="C:nBAF complex"/>
    <property type="evidence" value="ECO:0007669"/>
    <property type="project" value="TreeGrafter"/>
</dbReference>
<feature type="compositionally biased region" description="Polar residues" evidence="1">
    <location>
        <begin position="351"/>
        <end position="375"/>
    </location>
</feature>
<dbReference type="SMART" id="SM01014">
    <property type="entry name" value="ARID"/>
    <property type="match status" value="1"/>
</dbReference>
<dbReference type="STRING" id="6277.A0A498SDC2"/>
<dbReference type="GO" id="GO:0016514">
    <property type="term" value="C:SWI/SNF complex"/>
    <property type="evidence" value="ECO:0007669"/>
    <property type="project" value="InterPro"/>
</dbReference>
<dbReference type="GO" id="GO:0035060">
    <property type="term" value="C:brahma complex"/>
    <property type="evidence" value="ECO:0007669"/>
    <property type="project" value="InterPro"/>
</dbReference>
<protein>
    <recommendedName>
        <fullName evidence="2">ARID domain-containing protein</fullName>
    </recommendedName>
</protein>
<evidence type="ECO:0000259" key="2">
    <source>
        <dbReference type="PROSITE" id="PS51011"/>
    </source>
</evidence>
<dbReference type="Gene3D" id="1.10.150.60">
    <property type="entry name" value="ARID DNA-binding domain"/>
    <property type="match status" value="1"/>
</dbReference>
<evidence type="ECO:0000313" key="4">
    <source>
        <dbReference type="Proteomes" id="UP000276991"/>
    </source>
</evidence>
<gene>
    <name evidence="3" type="ORF">NAV_LOCUS4641</name>
</gene>
<feature type="compositionally biased region" description="Low complexity" evidence="1">
    <location>
        <begin position="376"/>
        <end position="393"/>
    </location>
</feature>
<dbReference type="GO" id="GO:0006357">
    <property type="term" value="P:regulation of transcription by RNA polymerase II"/>
    <property type="evidence" value="ECO:0007669"/>
    <property type="project" value="TreeGrafter"/>
</dbReference>
<dbReference type="OrthoDB" id="8709537at2759"/>
<dbReference type="SUPFAM" id="SSF46774">
    <property type="entry name" value="ARID-like"/>
    <property type="match status" value="1"/>
</dbReference>
<organism evidence="3 4">
    <name type="scientific">Acanthocheilonema viteae</name>
    <name type="common">Filarial nematode worm</name>
    <name type="synonym">Dipetalonema viteae</name>
    <dbReference type="NCBI Taxonomy" id="6277"/>
    <lineage>
        <taxon>Eukaryota</taxon>
        <taxon>Metazoa</taxon>
        <taxon>Ecdysozoa</taxon>
        <taxon>Nematoda</taxon>
        <taxon>Chromadorea</taxon>
        <taxon>Rhabditida</taxon>
        <taxon>Spirurina</taxon>
        <taxon>Spiruromorpha</taxon>
        <taxon>Filarioidea</taxon>
        <taxon>Onchocercidae</taxon>
        <taxon>Acanthocheilonema</taxon>
    </lineage>
</organism>
<dbReference type="CDD" id="cd16865">
    <property type="entry name" value="ARID_ARID1A-like"/>
    <property type="match status" value="1"/>
</dbReference>
<feature type="domain" description="ARID" evidence="2">
    <location>
        <begin position="462"/>
        <end position="555"/>
    </location>
</feature>